<proteinExistence type="predicted"/>
<reference evidence="1" key="1">
    <citation type="submission" date="2020-03" db="EMBL/GenBank/DDBJ databases">
        <title>The deep terrestrial virosphere.</title>
        <authorList>
            <person name="Holmfeldt K."/>
            <person name="Nilsson E."/>
            <person name="Simone D."/>
            <person name="Lopez-Fernandez M."/>
            <person name="Wu X."/>
            <person name="de Brujin I."/>
            <person name="Lundin D."/>
            <person name="Andersson A."/>
            <person name="Bertilsson S."/>
            <person name="Dopson M."/>
        </authorList>
    </citation>
    <scope>NUCLEOTIDE SEQUENCE</scope>
    <source>
        <strain evidence="1">MM415B00626</strain>
    </source>
</reference>
<organism evidence="1">
    <name type="scientific">viral metagenome</name>
    <dbReference type="NCBI Taxonomy" id="1070528"/>
    <lineage>
        <taxon>unclassified sequences</taxon>
        <taxon>metagenomes</taxon>
        <taxon>organismal metagenomes</taxon>
    </lineage>
</organism>
<dbReference type="EMBL" id="MT141498">
    <property type="protein sequence ID" value="QJA63480.1"/>
    <property type="molecule type" value="Genomic_DNA"/>
</dbReference>
<evidence type="ECO:0000313" key="1">
    <source>
        <dbReference type="EMBL" id="QJA63480.1"/>
    </source>
</evidence>
<sequence length="60" mass="7107">MESQLEKKKKHWLKVQIPKELNDRLASFCQHKGRKSHLVRTSIEEFVTKLEISRDIGGKF</sequence>
<protein>
    <submittedName>
        <fullName evidence="1">Uncharacterized protein</fullName>
    </submittedName>
</protein>
<gene>
    <name evidence="1" type="ORF">MM415B00626_0013</name>
</gene>
<accession>A0A6M3J189</accession>
<name>A0A6M3J189_9ZZZZ</name>
<dbReference type="AlphaFoldDB" id="A0A6M3J189"/>